<dbReference type="EMBL" id="MU069749">
    <property type="protein sequence ID" value="KAF5834567.1"/>
    <property type="molecule type" value="Genomic_DNA"/>
</dbReference>
<accession>A0ABQ7GIY0</accession>
<sequence length="106" mass="11067">MSSSLPGRGLGGGPAPGEGPASRRNHLLRDLSAQWRNRLGVTHGRAAILGGVTAAAAAASPSLPADSGDGWGPQSQSDALRTRASSWRLLQDEKRRITDIMLLLNC</sequence>
<proteinExistence type="predicted"/>
<feature type="non-terminal residue" evidence="2">
    <location>
        <position position="106"/>
    </location>
</feature>
<gene>
    <name evidence="2" type="ORF">DUNSADRAFT_8734</name>
</gene>
<keyword evidence="3" id="KW-1185">Reference proteome</keyword>
<feature type="region of interest" description="Disordered" evidence="1">
    <location>
        <begin position="1"/>
        <end position="27"/>
    </location>
</feature>
<reference evidence="2" key="1">
    <citation type="submission" date="2017-08" db="EMBL/GenBank/DDBJ databases">
        <authorList>
            <person name="Polle J.E."/>
            <person name="Barry K."/>
            <person name="Cushman J."/>
            <person name="Schmutz J."/>
            <person name="Tran D."/>
            <person name="Hathwaick L.T."/>
            <person name="Yim W.C."/>
            <person name="Jenkins J."/>
            <person name="Mckie-Krisberg Z.M."/>
            <person name="Prochnik S."/>
            <person name="Lindquist E."/>
            <person name="Dockter R.B."/>
            <person name="Adam C."/>
            <person name="Molina H."/>
            <person name="Bunkerborg J."/>
            <person name="Jin E."/>
            <person name="Buchheim M."/>
            <person name="Magnuson J."/>
        </authorList>
    </citation>
    <scope>NUCLEOTIDE SEQUENCE</scope>
    <source>
        <strain evidence="2">CCAP 19/18</strain>
    </source>
</reference>
<name>A0ABQ7GIY0_DUNSA</name>
<protein>
    <recommendedName>
        <fullName evidence="4">Encoded protein</fullName>
    </recommendedName>
</protein>
<feature type="region of interest" description="Disordered" evidence="1">
    <location>
        <begin position="58"/>
        <end position="78"/>
    </location>
</feature>
<comment type="caution">
    <text evidence="2">The sequence shown here is derived from an EMBL/GenBank/DDBJ whole genome shotgun (WGS) entry which is preliminary data.</text>
</comment>
<evidence type="ECO:0000256" key="1">
    <source>
        <dbReference type="SAM" id="MobiDB-lite"/>
    </source>
</evidence>
<dbReference type="Proteomes" id="UP000815325">
    <property type="component" value="Unassembled WGS sequence"/>
</dbReference>
<evidence type="ECO:0008006" key="4">
    <source>
        <dbReference type="Google" id="ProtNLM"/>
    </source>
</evidence>
<organism evidence="2 3">
    <name type="scientific">Dunaliella salina</name>
    <name type="common">Green alga</name>
    <name type="synonym">Protococcus salinus</name>
    <dbReference type="NCBI Taxonomy" id="3046"/>
    <lineage>
        <taxon>Eukaryota</taxon>
        <taxon>Viridiplantae</taxon>
        <taxon>Chlorophyta</taxon>
        <taxon>core chlorophytes</taxon>
        <taxon>Chlorophyceae</taxon>
        <taxon>CS clade</taxon>
        <taxon>Chlamydomonadales</taxon>
        <taxon>Dunaliellaceae</taxon>
        <taxon>Dunaliella</taxon>
    </lineage>
</organism>
<evidence type="ECO:0000313" key="3">
    <source>
        <dbReference type="Proteomes" id="UP000815325"/>
    </source>
</evidence>
<evidence type="ECO:0000313" key="2">
    <source>
        <dbReference type="EMBL" id="KAF5834567.1"/>
    </source>
</evidence>